<reference evidence="12 13" key="1">
    <citation type="submission" date="2024-10" db="EMBL/GenBank/DDBJ databases">
        <title>Updated reference genomes for cyclostephanoid diatoms.</title>
        <authorList>
            <person name="Roberts W.R."/>
            <person name="Alverson A.J."/>
        </authorList>
    </citation>
    <scope>NUCLEOTIDE SEQUENCE [LARGE SCALE GENOMIC DNA]</scope>
    <source>
        <strain evidence="12 13">AJA228-03</strain>
    </source>
</reference>
<dbReference type="Gene3D" id="3.30.200.20">
    <property type="entry name" value="Phosphorylase Kinase, domain 1"/>
    <property type="match status" value="1"/>
</dbReference>
<evidence type="ECO:0000256" key="4">
    <source>
        <dbReference type="ARBA" id="ARBA00022741"/>
    </source>
</evidence>
<feature type="region of interest" description="Disordered" evidence="9">
    <location>
        <begin position="735"/>
        <end position="764"/>
    </location>
</feature>
<evidence type="ECO:0000259" key="10">
    <source>
        <dbReference type="PROSITE" id="PS50011"/>
    </source>
</evidence>
<dbReference type="PROSITE" id="PS50011">
    <property type="entry name" value="PROTEIN_KINASE_DOM"/>
    <property type="match status" value="1"/>
</dbReference>
<keyword evidence="5" id="KW-0418">Kinase</keyword>
<evidence type="ECO:0000256" key="3">
    <source>
        <dbReference type="ARBA" id="ARBA00022679"/>
    </source>
</evidence>
<name>A0ABD3RF65_9STRA</name>
<dbReference type="InterPro" id="IPR000595">
    <property type="entry name" value="cNMP-bd_dom"/>
</dbReference>
<dbReference type="InterPro" id="IPR000719">
    <property type="entry name" value="Prot_kinase_dom"/>
</dbReference>
<organism evidence="12 13">
    <name type="scientific">Cyclostephanos tholiformis</name>
    <dbReference type="NCBI Taxonomy" id="382380"/>
    <lineage>
        <taxon>Eukaryota</taxon>
        <taxon>Sar</taxon>
        <taxon>Stramenopiles</taxon>
        <taxon>Ochrophyta</taxon>
        <taxon>Bacillariophyta</taxon>
        <taxon>Coscinodiscophyceae</taxon>
        <taxon>Thalassiosirophycidae</taxon>
        <taxon>Stephanodiscales</taxon>
        <taxon>Stephanodiscaceae</taxon>
        <taxon>Cyclostephanos</taxon>
    </lineage>
</organism>
<dbReference type="PROSITE" id="PS00108">
    <property type="entry name" value="PROTEIN_KINASE_ST"/>
    <property type="match status" value="1"/>
</dbReference>
<dbReference type="Pfam" id="PF00069">
    <property type="entry name" value="Pkinase"/>
    <property type="match status" value="1"/>
</dbReference>
<evidence type="ECO:0000313" key="13">
    <source>
        <dbReference type="Proteomes" id="UP001530377"/>
    </source>
</evidence>
<evidence type="ECO:0000256" key="7">
    <source>
        <dbReference type="ARBA" id="ARBA00022992"/>
    </source>
</evidence>
<dbReference type="PANTHER" id="PTHR24353">
    <property type="entry name" value="CYCLIC NUCLEOTIDE-DEPENDENT PROTEIN KINASE"/>
    <property type="match status" value="1"/>
</dbReference>
<feature type="compositionally biased region" description="Basic and acidic residues" evidence="9">
    <location>
        <begin position="1186"/>
        <end position="1198"/>
    </location>
</feature>
<keyword evidence="4 8" id="KW-0547">Nucleotide-binding</keyword>
<comment type="caution">
    <text evidence="12">The sequence shown here is derived from an EMBL/GenBank/DDBJ whole genome shotgun (WGS) entry which is preliminary data.</text>
</comment>
<dbReference type="Gene3D" id="2.60.120.10">
    <property type="entry name" value="Jelly Rolls"/>
    <property type="match status" value="3"/>
</dbReference>
<dbReference type="InterPro" id="IPR008271">
    <property type="entry name" value="Ser/Thr_kinase_AS"/>
</dbReference>
<evidence type="ECO:0000256" key="1">
    <source>
        <dbReference type="ARBA" id="ARBA00022527"/>
    </source>
</evidence>
<dbReference type="SUPFAM" id="SSF51206">
    <property type="entry name" value="cAMP-binding domain-like"/>
    <property type="match status" value="3"/>
</dbReference>
<keyword evidence="7" id="KW-0142">cGMP-binding</keyword>
<dbReference type="GO" id="GO:0030553">
    <property type="term" value="F:cGMP binding"/>
    <property type="evidence" value="ECO:0007669"/>
    <property type="project" value="UniProtKB-KW"/>
</dbReference>
<dbReference type="SUPFAM" id="SSF56112">
    <property type="entry name" value="Protein kinase-like (PK-like)"/>
    <property type="match status" value="1"/>
</dbReference>
<feature type="domain" description="Cyclic nucleotide-binding" evidence="11">
    <location>
        <begin position="118"/>
        <end position="233"/>
    </location>
</feature>
<feature type="binding site" evidence="8">
    <location>
        <position position="526"/>
    </location>
    <ligand>
        <name>ATP</name>
        <dbReference type="ChEBI" id="CHEBI:30616"/>
    </ligand>
</feature>
<keyword evidence="6 8" id="KW-0067">ATP-binding</keyword>
<dbReference type="EMBL" id="JALLPB020000898">
    <property type="protein sequence ID" value="KAL3806070.1"/>
    <property type="molecule type" value="Genomic_DNA"/>
</dbReference>
<gene>
    <name evidence="12" type="ORF">ACHAXA_011712</name>
</gene>
<dbReference type="PROSITE" id="PS00107">
    <property type="entry name" value="PROTEIN_KINASE_ATP"/>
    <property type="match status" value="1"/>
</dbReference>
<dbReference type="PROSITE" id="PS50042">
    <property type="entry name" value="CNMP_BINDING_3"/>
    <property type="match status" value="3"/>
</dbReference>
<keyword evidence="13" id="KW-1185">Reference proteome</keyword>
<dbReference type="GO" id="GO:0005524">
    <property type="term" value="F:ATP binding"/>
    <property type="evidence" value="ECO:0007669"/>
    <property type="project" value="UniProtKB-UniRule"/>
</dbReference>
<evidence type="ECO:0000313" key="12">
    <source>
        <dbReference type="EMBL" id="KAL3806070.1"/>
    </source>
</evidence>
<dbReference type="SMART" id="SM00220">
    <property type="entry name" value="S_TKc"/>
    <property type="match status" value="1"/>
</dbReference>
<evidence type="ECO:0008006" key="14">
    <source>
        <dbReference type="Google" id="ProtNLM"/>
    </source>
</evidence>
<evidence type="ECO:0000256" key="5">
    <source>
        <dbReference type="ARBA" id="ARBA00022777"/>
    </source>
</evidence>
<feature type="compositionally biased region" description="Low complexity" evidence="9">
    <location>
        <begin position="742"/>
        <end position="764"/>
    </location>
</feature>
<dbReference type="GO" id="GO:0004674">
    <property type="term" value="F:protein serine/threonine kinase activity"/>
    <property type="evidence" value="ECO:0007669"/>
    <property type="project" value="UniProtKB-KW"/>
</dbReference>
<dbReference type="PANTHER" id="PTHR24353:SF143">
    <property type="entry name" value="PROTEIN KINASE DOMAIN-CONTAINING PROTEIN"/>
    <property type="match status" value="1"/>
</dbReference>
<sequence length="1330" mass="146432">MVNGENRAKMKALAVKLGDISLNTGRGIGNRIHTLFEDVVIHPTTRVVDFIGEVSTHGIEDALRTRARAAARAGGGRRHLGVVFARPLIHDGGYVAPYHPKSEDDNAVIDAALGRNFVFDHLPESERVVLVGAFEPIVVKRGTRIIEEGDVGDYFYVVGRGDVDFLIDDNKVGSVGGGGSFGELALLYDAPRAATCIARGQCGLFRLDQGTFRRILAQRREESRREVVHILRGVPYFRDLDEKYLDMISSNLRVVSFNDGDVMVSEAEDSPKRFYILKEGRVDILGIRGGGSGYHDARWAGPGTFFGEIAIMQGKWTMESVIARGHVVAMVLEREDFIKVVGSDVGSLIKKTVDKKKLALIPFGKRKNPVDDNELNVLSEAIRDKTFRKGHVFFAEGERCTPTLYLVREGSVSIHSSKNLNLMQLLGFSLNNAEVKIIEKGGYFGNDTMGDNESGVFGIAQYTVTALTDVVVGVLDLNAIKSVVEAKPQVKMTMDDLQMVRILGAGTFGKVWLVSCKGTKETYALKVQNKKDIIEYNQVDGVIREKDIMTRLEHPFLIRLVNHWKDENKLYMLMKMYQGGELQSVIHTKDRDGVPEWAAKFYAANILEGLSYMHNRSIVYRDLKPANVLLDSEGYTVIVDFGFAKLIENNKTFTFCGTPLYLAPEIIMQKGHNAGADHWSWGVMLYEMIVGMTPFYDGTQDQRALSISAWTTTASQHQHTDVDDSIHMEDIRPTTTVNNDDSLASSSRMAASAAHPARNSGGTISAMASASSAAGSSSLRCSTASTSHPSWRRPNTGGTTTGGPLDGTVVTPRALPRRRGVNVRRRPRARENDAENDAPTGERRGEDKSSGALPVPKVISDLLLQTAFFGIDATARLSRPTLDLATNTILPQVVLPLFVEIFEHYVPTRLQTWMRVGPTSFRNLWNLLRDTEAGRSLGDRIVRLGEDVADVAGSEAGRQCCIEATVVLIRLLESLRTPEVKALLDQCAVGTCHLMDAVSSGRAKRLWFDVSDAVWALIEVGSDEAMVTSLAEGCAQICFALESERDSLRRRRGEGGGNGGSRRERDRRQMGTYPPGRAIVNDELGRDGFDMALHDGLNGPHVRGEEKHEEFNKDKIYADMDNIPVEDDGPPRKVIVTTNSTLGLREEANLPFPNVTFEDGNNGDRAANTNKHRSDDSESEITTDMEDLRCGDYHDEAPARSSASEVPTKDRGGANAIGYERDDGTDFGVFLRSRIQRSDWHPNDDGVASEKHDAFDEPILQFYRRMNEVLVESRKQGKCIVQPSARRDKPSKVVDNGSGNDKNSTSDGARDTSPAMPSISNVGDRGGDSS</sequence>
<evidence type="ECO:0000256" key="9">
    <source>
        <dbReference type="SAM" id="MobiDB-lite"/>
    </source>
</evidence>
<feature type="domain" description="Cyclic nucleotide-binding" evidence="11">
    <location>
        <begin position="236"/>
        <end position="342"/>
    </location>
</feature>
<proteinExistence type="predicted"/>
<evidence type="ECO:0000259" key="11">
    <source>
        <dbReference type="PROSITE" id="PS50042"/>
    </source>
</evidence>
<dbReference type="InterPro" id="IPR014710">
    <property type="entry name" value="RmlC-like_jellyroll"/>
</dbReference>
<dbReference type="PROSITE" id="PS00888">
    <property type="entry name" value="CNMP_BINDING_1"/>
    <property type="match status" value="1"/>
</dbReference>
<feature type="domain" description="Cyclic nucleotide-binding" evidence="11">
    <location>
        <begin position="370"/>
        <end position="484"/>
    </location>
</feature>
<feature type="region of interest" description="Disordered" evidence="9">
    <location>
        <begin position="1274"/>
        <end position="1330"/>
    </location>
</feature>
<keyword evidence="3" id="KW-0808">Transferase</keyword>
<feature type="compositionally biased region" description="Basic and acidic residues" evidence="9">
    <location>
        <begin position="840"/>
        <end position="849"/>
    </location>
</feature>
<keyword evidence="2" id="KW-0140">cGMP</keyword>
<feature type="region of interest" description="Disordered" evidence="9">
    <location>
        <begin position="1152"/>
        <end position="1223"/>
    </location>
</feature>
<dbReference type="Pfam" id="PF00027">
    <property type="entry name" value="cNMP_binding"/>
    <property type="match status" value="3"/>
</dbReference>
<dbReference type="InterPro" id="IPR018490">
    <property type="entry name" value="cNMP-bd_dom_sf"/>
</dbReference>
<dbReference type="CDD" id="cd00038">
    <property type="entry name" value="CAP_ED"/>
    <property type="match status" value="3"/>
</dbReference>
<dbReference type="InterPro" id="IPR018488">
    <property type="entry name" value="cNMP-bd_CS"/>
</dbReference>
<feature type="region of interest" description="Disordered" evidence="9">
    <location>
        <begin position="1049"/>
        <end position="1080"/>
    </location>
</feature>
<feature type="domain" description="Protein kinase" evidence="10">
    <location>
        <begin position="497"/>
        <end position="758"/>
    </location>
</feature>
<dbReference type="InterPro" id="IPR017441">
    <property type="entry name" value="Protein_kinase_ATP_BS"/>
</dbReference>
<keyword evidence="1" id="KW-0723">Serine/threonine-protein kinase</keyword>
<dbReference type="PRINTS" id="PR00103">
    <property type="entry name" value="CAMPKINASE"/>
</dbReference>
<dbReference type="Gene3D" id="1.10.510.10">
    <property type="entry name" value="Transferase(Phosphotransferase) domain 1"/>
    <property type="match status" value="1"/>
</dbReference>
<accession>A0ABD3RF65</accession>
<dbReference type="InterPro" id="IPR011009">
    <property type="entry name" value="Kinase-like_dom_sf"/>
</dbReference>
<evidence type="ECO:0000256" key="8">
    <source>
        <dbReference type="PROSITE-ProRule" id="PRU10141"/>
    </source>
</evidence>
<feature type="compositionally biased region" description="Low complexity" evidence="9">
    <location>
        <begin position="777"/>
        <end position="787"/>
    </location>
</feature>
<feature type="compositionally biased region" description="Polar residues" evidence="9">
    <location>
        <begin position="1297"/>
        <end position="1307"/>
    </location>
</feature>
<evidence type="ECO:0000256" key="2">
    <source>
        <dbReference type="ARBA" id="ARBA00022535"/>
    </source>
</evidence>
<feature type="compositionally biased region" description="Basic residues" evidence="9">
    <location>
        <begin position="815"/>
        <end position="828"/>
    </location>
</feature>
<feature type="region of interest" description="Disordered" evidence="9">
    <location>
        <begin position="777"/>
        <end position="852"/>
    </location>
</feature>
<evidence type="ECO:0000256" key="6">
    <source>
        <dbReference type="ARBA" id="ARBA00022840"/>
    </source>
</evidence>
<protein>
    <recommendedName>
        <fullName evidence="14">cGMP-dependent protein kinase</fullName>
    </recommendedName>
</protein>
<dbReference type="Proteomes" id="UP001530377">
    <property type="component" value="Unassembled WGS sequence"/>
</dbReference>
<dbReference type="SMART" id="SM00100">
    <property type="entry name" value="cNMP"/>
    <property type="match status" value="3"/>
</dbReference>